<dbReference type="SUPFAM" id="SSF46938">
    <property type="entry name" value="CRAL/TRIO N-terminal domain"/>
    <property type="match status" value="1"/>
</dbReference>
<dbReference type="GO" id="GO:1902936">
    <property type="term" value="F:phosphatidylinositol bisphosphate binding"/>
    <property type="evidence" value="ECO:0007669"/>
    <property type="project" value="TreeGrafter"/>
</dbReference>
<evidence type="ECO:0000313" key="2">
    <source>
        <dbReference type="EnsemblMetazoa" id="SCAU000599-PA"/>
    </source>
</evidence>
<accession>A0A1I8NNE2</accession>
<organism evidence="2 3">
    <name type="scientific">Stomoxys calcitrans</name>
    <name type="common">Stable fly</name>
    <name type="synonym">Conops calcitrans</name>
    <dbReference type="NCBI Taxonomy" id="35570"/>
    <lineage>
        <taxon>Eukaryota</taxon>
        <taxon>Metazoa</taxon>
        <taxon>Ecdysozoa</taxon>
        <taxon>Arthropoda</taxon>
        <taxon>Hexapoda</taxon>
        <taxon>Insecta</taxon>
        <taxon>Pterygota</taxon>
        <taxon>Neoptera</taxon>
        <taxon>Endopterygota</taxon>
        <taxon>Diptera</taxon>
        <taxon>Brachycera</taxon>
        <taxon>Muscomorpha</taxon>
        <taxon>Muscoidea</taxon>
        <taxon>Muscidae</taxon>
        <taxon>Stomoxys</taxon>
    </lineage>
</organism>
<proteinExistence type="predicted"/>
<name>A0A1I8NNE2_STOCA</name>
<dbReference type="SUPFAM" id="SSF52087">
    <property type="entry name" value="CRAL/TRIO domain"/>
    <property type="match status" value="1"/>
</dbReference>
<reference evidence="2" key="1">
    <citation type="submission" date="2020-05" db="UniProtKB">
        <authorList>
            <consortium name="EnsemblMetazoa"/>
        </authorList>
    </citation>
    <scope>IDENTIFICATION</scope>
    <source>
        <strain evidence="2">USDA</strain>
    </source>
</reference>
<dbReference type="InterPro" id="IPR001251">
    <property type="entry name" value="CRAL-TRIO_dom"/>
</dbReference>
<sequence length="309" mass="35558">MANILPLSPELQKIAIEELGEVPSRIPEDLAALREWIKLQPHLRVRDDDQLLIQFLRGCKYSLERAKEKIDLFYSLKSKYPQMMNATDVNDPKFREICHLSCFLPFPIPVNGNGSRIVTFRFRYPTSKFNLENVCQPGIALHELWMLTDPYACINGLDYIVDCGPATASHYMQMSPNFCKALVSYLEKSMPFRIKSIYYINTSTATQQMFKMLLPFFSEKLRKRIHIMGNKLEALHKDISPKYLPKDYGGDLATIEEINDALDKTWDTYSQYFKDNVNYGTDESLRPGKPLDIDGLFGVGGSFRKLNVD</sequence>
<evidence type="ECO:0000259" key="1">
    <source>
        <dbReference type="PROSITE" id="PS50191"/>
    </source>
</evidence>
<dbReference type="Pfam" id="PF00650">
    <property type="entry name" value="CRAL_TRIO"/>
    <property type="match status" value="1"/>
</dbReference>
<keyword evidence="3" id="KW-1185">Reference proteome</keyword>
<dbReference type="Proteomes" id="UP000095300">
    <property type="component" value="Unassembled WGS sequence"/>
</dbReference>
<dbReference type="PROSITE" id="PS50191">
    <property type="entry name" value="CRAL_TRIO"/>
    <property type="match status" value="1"/>
</dbReference>
<dbReference type="Gene3D" id="1.20.5.1200">
    <property type="entry name" value="Alpha-tocopherol transfer"/>
    <property type="match status" value="1"/>
</dbReference>
<dbReference type="KEGG" id="scac:106085628"/>
<protein>
    <recommendedName>
        <fullName evidence="1">CRAL-TRIO domain-containing protein</fullName>
    </recommendedName>
</protein>
<dbReference type="Gene3D" id="1.10.8.20">
    <property type="entry name" value="N-terminal domain of phosphatidylinositol transfer protein sec14p"/>
    <property type="match status" value="1"/>
</dbReference>
<dbReference type="VEuPathDB" id="VectorBase:SCAU000599"/>
<dbReference type="PRINTS" id="PR00180">
    <property type="entry name" value="CRETINALDHBP"/>
</dbReference>
<dbReference type="CDD" id="cd00170">
    <property type="entry name" value="SEC14"/>
    <property type="match status" value="1"/>
</dbReference>
<dbReference type="GO" id="GO:0016020">
    <property type="term" value="C:membrane"/>
    <property type="evidence" value="ECO:0007669"/>
    <property type="project" value="TreeGrafter"/>
</dbReference>
<gene>
    <name evidence="2" type="primary">106085628</name>
</gene>
<dbReference type="InterPro" id="IPR036273">
    <property type="entry name" value="CRAL/TRIO_N_dom_sf"/>
</dbReference>
<feature type="domain" description="CRAL-TRIO" evidence="1">
    <location>
        <begin position="160"/>
        <end position="256"/>
    </location>
</feature>
<dbReference type="InterPro" id="IPR036865">
    <property type="entry name" value="CRAL-TRIO_dom_sf"/>
</dbReference>
<dbReference type="Gene3D" id="3.40.525.10">
    <property type="entry name" value="CRAL-TRIO lipid binding domain"/>
    <property type="match status" value="1"/>
</dbReference>
<evidence type="ECO:0000313" key="3">
    <source>
        <dbReference type="Proteomes" id="UP000095300"/>
    </source>
</evidence>
<dbReference type="AlphaFoldDB" id="A0A1I8NNE2"/>
<dbReference type="EnsemblMetazoa" id="SCAU000599-RA">
    <property type="protein sequence ID" value="SCAU000599-PA"/>
    <property type="gene ID" value="SCAU000599"/>
</dbReference>
<dbReference type="OrthoDB" id="6682367at2759"/>
<dbReference type="PANTHER" id="PTHR10174:SF216">
    <property type="entry name" value="CRAL-TRIO DOMAIN-CONTAINING PROTEIN-RELATED"/>
    <property type="match status" value="1"/>
</dbReference>
<dbReference type="PANTHER" id="PTHR10174">
    <property type="entry name" value="ALPHA-TOCOPHEROL TRANSFER PROTEIN-RELATED"/>
    <property type="match status" value="1"/>
</dbReference>